<reference evidence="6 7" key="1">
    <citation type="submission" date="2021-03" db="EMBL/GenBank/DDBJ databases">
        <title>Genomic Encyclopedia of Type Strains, Phase IV (KMG-IV): sequencing the most valuable type-strain genomes for metagenomic binning, comparative biology and taxonomic classification.</title>
        <authorList>
            <person name="Goeker M."/>
        </authorList>
    </citation>
    <scope>NUCLEOTIDE SEQUENCE [LARGE SCALE GENOMIC DNA]</scope>
    <source>
        <strain evidence="6 7">DSM 23491</strain>
    </source>
</reference>
<organism evidence="6 7">
    <name type="scientific">Paenibacillus sediminis</name>
    <dbReference type="NCBI Taxonomy" id="664909"/>
    <lineage>
        <taxon>Bacteria</taxon>
        <taxon>Bacillati</taxon>
        <taxon>Bacillota</taxon>
        <taxon>Bacilli</taxon>
        <taxon>Bacillales</taxon>
        <taxon>Paenibacillaceae</taxon>
        <taxon>Paenibacillus</taxon>
    </lineage>
</organism>
<dbReference type="NCBIfam" id="TIGR02404">
    <property type="entry name" value="trehalos_R_Bsub"/>
    <property type="match status" value="1"/>
</dbReference>
<name>A0ABS4H3S5_9BACL</name>
<keyword evidence="7" id="KW-1185">Reference proteome</keyword>
<dbReference type="InterPro" id="IPR012770">
    <property type="entry name" value="TreR"/>
</dbReference>
<dbReference type="Pfam" id="PF07702">
    <property type="entry name" value="UTRA"/>
    <property type="match status" value="1"/>
</dbReference>
<dbReference type="Gene3D" id="3.40.1410.10">
    <property type="entry name" value="Chorismate lyase-like"/>
    <property type="match status" value="1"/>
</dbReference>
<dbReference type="Pfam" id="PF00392">
    <property type="entry name" value="GntR"/>
    <property type="match status" value="1"/>
</dbReference>
<dbReference type="InterPro" id="IPR050679">
    <property type="entry name" value="Bact_HTH_transcr_reg"/>
</dbReference>
<dbReference type="CDD" id="cd07377">
    <property type="entry name" value="WHTH_GntR"/>
    <property type="match status" value="1"/>
</dbReference>
<evidence type="ECO:0000256" key="1">
    <source>
        <dbReference type="ARBA" id="ARBA00023015"/>
    </source>
</evidence>
<dbReference type="PANTHER" id="PTHR44846:SF12">
    <property type="entry name" value="HTH-TYPE TRANSCRIPTIONAL REGULATOR TRER"/>
    <property type="match status" value="1"/>
</dbReference>
<dbReference type="EMBL" id="JAGGKP010000004">
    <property type="protein sequence ID" value="MBP1937185.1"/>
    <property type="molecule type" value="Genomic_DNA"/>
</dbReference>
<dbReference type="InterPro" id="IPR028978">
    <property type="entry name" value="Chorismate_lyase_/UTRA_dom_sf"/>
</dbReference>
<dbReference type="PANTHER" id="PTHR44846">
    <property type="entry name" value="MANNOSYL-D-GLYCERATE TRANSPORT/METABOLISM SYSTEM REPRESSOR MNGR-RELATED"/>
    <property type="match status" value="1"/>
</dbReference>
<dbReference type="Gene3D" id="1.10.10.10">
    <property type="entry name" value="Winged helix-like DNA-binding domain superfamily/Winged helix DNA-binding domain"/>
    <property type="match status" value="1"/>
</dbReference>
<dbReference type="PROSITE" id="PS50949">
    <property type="entry name" value="HTH_GNTR"/>
    <property type="match status" value="1"/>
</dbReference>
<accession>A0ABS4H3S5</accession>
<sequence>MRENIYLTIYRDYADKIQSGQLKPQTKLPSESELMEEYGISRETVRKALNLLSQNGYIQKIKGKGSFVLDVGRLNFPVSGLVSFKELTKTLGKPSRTIVYETELIKPDHYIKQHLQCSETVWKVVRAREIEGERIILDKDYFDPNIVPMLTKEITGDSIYDYLEHELKLKISFAKKEISVEQSIDEDRKYMDLHDYLHVVVVRNYVYLEDATLFQYTESRHRLDKFRFIDFARRGN</sequence>
<dbReference type="InterPro" id="IPR036388">
    <property type="entry name" value="WH-like_DNA-bd_sf"/>
</dbReference>
<dbReference type="InterPro" id="IPR000524">
    <property type="entry name" value="Tscrpt_reg_HTH_GntR"/>
</dbReference>
<evidence type="ECO:0000256" key="4">
    <source>
        <dbReference type="NCBIfam" id="TIGR02404"/>
    </source>
</evidence>
<evidence type="ECO:0000313" key="7">
    <source>
        <dbReference type="Proteomes" id="UP001519273"/>
    </source>
</evidence>
<dbReference type="RefSeq" id="WP_209849140.1">
    <property type="nucleotide sequence ID" value="NZ_CBCRVE010000008.1"/>
</dbReference>
<protein>
    <recommendedName>
        <fullName evidence="4">Trehalose operon repressor</fullName>
    </recommendedName>
</protein>
<evidence type="ECO:0000256" key="3">
    <source>
        <dbReference type="ARBA" id="ARBA00023163"/>
    </source>
</evidence>
<comment type="caution">
    <text evidence="6">The sequence shown here is derived from an EMBL/GenBank/DDBJ whole genome shotgun (WGS) entry which is preliminary data.</text>
</comment>
<gene>
    <name evidence="6" type="ORF">J2Z20_002078</name>
</gene>
<dbReference type="PRINTS" id="PR00035">
    <property type="entry name" value="HTHGNTR"/>
</dbReference>
<keyword evidence="1" id="KW-0805">Transcription regulation</keyword>
<dbReference type="SUPFAM" id="SSF64288">
    <property type="entry name" value="Chorismate lyase-like"/>
    <property type="match status" value="1"/>
</dbReference>
<proteinExistence type="predicted"/>
<evidence type="ECO:0000313" key="6">
    <source>
        <dbReference type="EMBL" id="MBP1937185.1"/>
    </source>
</evidence>
<dbReference type="SMART" id="SM00866">
    <property type="entry name" value="UTRA"/>
    <property type="match status" value="1"/>
</dbReference>
<dbReference type="SMART" id="SM00345">
    <property type="entry name" value="HTH_GNTR"/>
    <property type="match status" value="1"/>
</dbReference>
<dbReference type="Proteomes" id="UP001519273">
    <property type="component" value="Unassembled WGS sequence"/>
</dbReference>
<keyword evidence="2" id="KW-0238">DNA-binding</keyword>
<feature type="domain" description="HTH gntR-type" evidence="5">
    <location>
        <begin position="3"/>
        <end position="71"/>
    </location>
</feature>
<dbReference type="SUPFAM" id="SSF46785">
    <property type="entry name" value="Winged helix' DNA-binding domain"/>
    <property type="match status" value="1"/>
</dbReference>
<evidence type="ECO:0000259" key="5">
    <source>
        <dbReference type="PROSITE" id="PS50949"/>
    </source>
</evidence>
<keyword evidence="3" id="KW-0804">Transcription</keyword>
<dbReference type="InterPro" id="IPR011663">
    <property type="entry name" value="UTRA"/>
</dbReference>
<evidence type="ECO:0000256" key="2">
    <source>
        <dbReference type="ARBA" id="ARBA00023125"/>
    </source>
</evidence>
<dbReference type="InterPro" id="IPR036390">
    <property type="entry name" value="WH_DNA-bd_sf"/>
</dbReference>